<accession>A0A9P5A687</accession>
<keyword evidence="3" id="KW-1185">Reference proteome</keyword>
<dbReference type="OrthoDB" id="5099434at2759"/>
<sequence length="271" mass="27595">MLPMTSTRSGSSSIESTTESETSSFTISSAYSTTFASTTTEAVTSGDTTTQEISVSESTSASEATATKTTSTEATSTEATSIETIAPSVITSASSEITEAPTTTEPTTTAAASTTALPKFRLVAQGGPSNNMPLKASYQSRSTLLFTESSVGYTEASFTVNPVNGQLSLDNGQTICASTAYGTLEVCPSTLSPTESVVTCETPLGQQLQCSVPQTSCTYGAATGTVCTPTGVNFDTMYTGTIASGVYNLELGPAGGKSGSVATSLILQYDP</sequence>
<comment type="caution">
    <text evidence="2">The sequence shown here is derived from an EMBL/GenBank/DDBJ whole genome shotgun (WGS) entry which is preliminary data.</text>
</comment>
<feature type="region of interest" description="Disordered" evidence="1">
    <location>
        <begin position="1"/>
        <end position="25"/>
    </location>
</feature>
<feature type="region of interest" description="Disordered" evidence="1">
    <location>
        <begin position="41"/>
        <end position="113"/>
    </location>
</feature>
<gene>
    <name evidence="2" type="ORF">FBEOM_13729</name>
</gene>
<name>A0A9P5A687_9HYPO</name>
<protein>
    <submittedName>
        <fullName evidence="2">Uncharacterized protein</fullName>
    </submittedName>
</protein>
<dbReference type="Proteomes" id="UP000730481">
    <property type="component" value="Unassembled WGS sequence"/>
</dbReference>
<evidence type="ECO:0000313" key="3">
    <source>
        <dbReference type="Proteomes" id="UP000730481"/>
    </source>
</evidence>
<proteinExistence type="predicted"/>
<reference evidence="2" key="1">
    <citation type="journal article" date="2017" name="Mycologia">
        <title>Fusarium algeriense, sp. nov., a novel toxigenic crown rot pathogen of durum wheat from Algeria is nested in the Fusarium burgessii species complex.</title>
        <authorList>
            <person name="Laraba I."/>
            <person name="Keddad A."/>
            <person name="Boureghda H."/>
            <person name="Abdallah N."/>
            <person name="Vaughan M.M."/>
            <person name="Proctor R.H."/>
            <person name="Busman M."/>
            <person name="O'Donnell K."/>
        </authorList>
    </citation>
    <scope>NUCLEOTIDE SEQUENCE</scope>
    <source>
        <strain evidence="2">NRRL 25174</strain>
    </source>
</reference>
<evidence type="ECO:0000313" key="2">
    <source>
        <dbReference type="EMBL" id="KAF4332479.1"/>
    </source>
</evidence>
<reference evidence="2" key="2">
    <citation type="submission" date="2020-02" db="EMBL/GenBank/DDBJ databases">
        <title>Identification and distribution of gene clusters putatively required for synthesis of sphingolipid metabolism inhibitors in phylogenetically diverse species of the filamentous fungus Fusarium.</title>
        <authorList>
            <person name="Kim H.-S."/>
            <person name="Busman M."/>
            <person name="Brown D.W."/>
            <person name="Divon H."/>
            <person name="Uhlig S."/>
            <person name="Proctor R.H."/>
        </authorList>
    </citation>
    <scope>NUCLEOTIDE SEQUENCE</scope>
    <source>
        <strain evidence="2">NRRL 25174</strain>
    </source>
</reference>
<evidence type="ECO:0000256" key="1">
    <source>
        <dbReference type="SAM" id="MobiDB-lite"/>
    </source>
</evidence>
<dbReference type="EMBL" id="PVQB02001068">
    <property type="protein sequence ID" value="KAF4332479.1"/>
    <property type="molecule type" value="Genomic_DNA"/>
</dbReference>
<organism evidence="2 3">
    <name type="scientific">Fusarium beomiforme</name>
    <dbReference type="NCBI Taxonomy" id="44412"/>
    <lineage>
        <taxon>Eukaryota</taxon>
        <taxon>Fungi</taxon>
        <taxon>Dikarya</taxon>
        <taxon>Ascomycota</taxon>
        <taxon>Pezizomycotina</taxon>
        <taxon>Sordariomycetes</taxon>
        <taxon>Hypocreomycetidae</taxon>
        <taxon>Hypocreales</taxon>
        <taxon>Nectriaceae</taxon>
        <taxon>Fusarium</taxon>
        <taxon>Fusarium burgessii species complex</taxon>
    </lineage>
</organism>
<dbReference type="AlphaFoldDB" id="A0A9P5A687"/>
<feature type="compositionally biased region" description="Low complexity" evidence="1">
    <location>
        <begin position="52"/>
        <end position="113"/>
    </location>
</feature>